<gene>
    <name evidence="11" type="primary">pntA3</name>
    <name evidence="11" type="ordered locus">wcw_0075</name>
</gene>
<keyword evidence="7" id="KW-0520">NAD</keyword>
<dbReference type="CDD" id="cd05304">
    <property type="entry name" value="Rubrum_tdh"/>
    <property type="match status" value="1"/>
</dbReference>
<dbReference type="PANTHER" id="PTHR10160">
    <property type="entry name" value="NAD(P) TRANSHYDROGENASE"/>
    <property type="match status" value="1"/>
</dbReference>
<evidence type="ECO:0000259" key="10">
    <source>
        <dbReference type="SMART" id="SM01003"/>
    </source>
</evidence>
<evidence type="ECO:0000256" key="5">
    <source>
        <dbReference type="ARBA" id="ARBA00022857"/>
    </source>
</evidence>
<keyword evidence="4" id="KW-0547">Nucleotide-binding</keyword>
<dbReference type="EMBL" id="CP001928">
    <property type="protein sequence ID" value="ADI37451.1"/>
    <property type="molecule type" value="Genomic_DNA"/>
</dbReference>
<keyword evidence="6" id="KW-1278">Translocase</keyword>
<comment type="catalytic activity">
    <reaction evidence="8">
        <text>NAD(+) + NADPH + H(+)(in) = NADH + NADP(+) + H(+)(out)</text>
        <dbReference type="Rhea" id="RHEA:47992"/>
        <dbReference type="ChEBI" id="CHEBI:15378"/>
        <dbReference type="ChEBI" id="CHEBI:57540"/>
        <dbReference type="ChEBI" id="CHEBI:57783"/>
        <dbReference type="ChEBI" id="CHEBI:57945"/>
        <dbReference type="ChEBI" id="CHEBI:58349"/>
        <dbReference type="EC" id="7.1.1.1"/>
    </reaction>
</comment>
<dbReference type="KEGG" id="wch:wcw_0075"/>
<comment type="function">
    <text evidence="1">The transhydrogenation between NADH and NADP is coupled to respiration and ATP hydrolysis and functions as a proton pump across the membrane.</text>
</comment>
<protein>
    <recommendedName>
        <fullName evidence="3">proton-translocating NAD(P)(+) transhydrogenase</fullName>
        <ecNumber evidence="3">7.1.1.1</ecNumber>
    </recommendedName>
</protein>
<dbReference type="SMART" id="SM01002">
    <property type="entry name" value="AlaDh_PNT_C"/>
    <property type="match status" value="1"/>
</dbReference>
<organism evidence="11 12">
    <name type="scientific">Waddlia chondrophila (strain ATCC VR-1470 / WSU 86-1044)</name>
    <dbReference type="NCBI Taxonomy" id="716544"/>
    <lineage>
        <taxon>Bacteria</taxon>
        <taxon>Pseudomonadati</taxon>
        <taxon>Chlamydiota</taxon>
        <taxon>Chlamydiia</taxon>
        <taxon>Parachlamydiales</taxon>
        <taxon>Waddliaceae</taxon>
        <taxon>Waddlia</taxon>
    </lineage>
</organism>
<evidence type="ECO:0000256" key="3">
    <source>
        <dbReference type="ARBA" id="ARBA00012943"/>
    </source>
</evidence>
<keyword evidence="12" id="KW-1185">Reference proteome</keyword>
<dbReference type="SUPFAM" id="SSF51735">
    <property type="entry name" value="NAD(P)-binding Rossmann-fold domains"/>
    <property type="match status" value="1"/>
</dbReference>
<dbReference type="PANTHER" id="PTHR10160:SF19">
    <property type="entry name" value="PROTON-TRANSLOCATING NAD(P)(+) TRANSHYDROGENASE"/>
    <property type="match status" value="1"/>
</dbReference>
<evidence type="ECO:0000259" key="9">
    <source>
        <dbReference type="SMART" id="SM01002"/>
    </source>
</evidence>
<dbReference type="OrthoDB" id="9804592at2"/>
<dbReference type="Pfam" id="PF01262">
    <property type="entry name" value="AlaDh_PNT_C"/>
    <property type="match status" value="1"/>
</dbReference>
<accession>D6YTJ0</accession>
<dbReference type="EC" id="7.1.1.1" evidence="3"/>
<dbReference type="GO" id="GO:0050661">
    <property type="term" value="F:NADP binding"/>
    <property type="evidence" value="ECO:0007669"/>
    <property type="project" value="TreeGrafter"/>
</dbReference>
<dbReference type="AlphaFoldDB" id="D6YTJ0"/>
<dbReference type="STRING" id="716544.wcw_0075"/>
<keyword evidence="5" id="KW-0521">NADP</keyword>
<keyword evidence="11" id="KW-0560">Oxidoreductase</keyword>
<dbReference type="Pfam" id="PF05222">
    <property type="entry name" value="AlaDh_PNT_N"/>
    <property type="match status" value="1"/>
</dbReference>
<dbReference type="PROSITE" id="PS00837">
    <property type="entry name" value="ALADH_PNT_2"/>
    <property type="match status" value="1"/>
</dbReference>
<evidence type="ECO:0000256" key="7">
    <source>
        <dbReference type="ARBA" id="ARBA00023027"/>
    </source>
</evidence>
<dbReference type="HOGENOM" id="CLU_003376_2_1_0"/>
<dbReference type="RefSeq" id="WP_013181179.1">
    <property type="nucleotide sequence ID" value="NC_014225.1"/>
</dbReference>
<dbReference type="Gene3D" id="3.40.50.720">
    <property type="entry name" value="NAD(P)-binding Rossmann-like Domain"/>
    <property type="match status" value="2"/>
</dbReference>
<proteinExistence type="inferred from homology"/>
<dbReference type="InterPro" id="IPR007698">
    <property type="entry name" value="AlaDH/PNT_NAD(H)-bd"/>
</dbReference>
<dbReference type="eggNOG" id="COG3288">
    <property type="taxonomic scope" value="Bacteria"/>
</dbReference>
<dbReference type="GO" id="GO:0006740">
    <property type="term" value="P:NADPH regeneration"/>
    <property type="evidence" value="ECO:0007669"/>
    <property type="project" value="TreeGrafter"/>
</dbReference>
<evidence type="ECO:0000256" key="8">
    <source>
        <dbReference type="ARBA" id="ARBA00048202"/>
    </source>
</evidence>
<dbReference type="InterPro" id="IPR008143">
    <property type="entry name" value="Ala_DH/PNT_CS2"/>
</dbReference>
<feature type="domain" description="Alanine dehydrogenase/pyridine nucleotide transhydrogenase N-terminal" evidence="10">
    <location>
        <begin position="4"/>
        <end position="139"/>
    </location>
</feature>
<evidence type="ECO:0000313" key="11">
    <source>
        <dbReference type="EMBL" id="ADI37451.1"/>
    </source>
</evidence>
<name>D6YTJ0_WADCW</name>
<dbReference type="SUPFAM" id="SSF52283">
    <property type="entry name" value="Formate/glycerate dehydrogenase catalytic domain-like"/>
    <property type="match status" value="1"/>
</dbReference>
<sequence>MRIFIPKETSSKETRASATPASVSKLISMGASVQIEQGIGNSLYLSDSEYLCKGAEIVESRNLALRDADIVLKLNPLSCEEVGSMKKGAIYLGCMNPFQNPGLIEAFREAGVSAISVEMIPRTTIAQKMDVLSSQASLAGYVAVMTAAQHLNKIFPMMATPSGTIQPARVFVIGAGVAGLQAIATAKRLGARVQAFDTRPTVAEQVQSLGAKFVKVDLGETSQTEQGYAKELTSEQLLLQKEAMAKVCVQSDVVITTAQLFGRRAPLIIENRIIDMMAPGSLLVDLAVESGGNVEGALPDQIIERNGVKIIGLSNFPGQVAYNASEMYSNNLTNFLEHFWDKESQSLRLNLDDEIISRSLITHCGEVVNSQFQSLQPA</sequence>
<dbReference type="SMART" id="SM01003">
    <property type="entry name" value="AlaDh_PNT_N"/>
    <property type="match status" value="1"/>
</dbReference>
<feature type="domain" description="Alanine dehydrogenase/pyridine nucleotide transhydrogenase NAD(H)-binding" evidence="9">
    <location>
        <begin position="148"/>
        <end position="312"/>
    </location>
</feature>
<evidence type="ECO:0000256" key="2">
    <source>
        <dbReference type="ARBA" id="ARBA00005689"/>
    </source>
</evidence>
<evidence type="ECO:0000313" key="12">
    <source>
        <dbReference type="Proteomes" id="UP000001505"/>
    </source>
</evidence>
<dbReference type="GO" id="GO:0005886">
    <property type="term" value="C:plasma membrane"/>
    <property type="evidence" value="ECO:0007669"/>
    <property type="project" value="TreeGrafter"/>
</dbReference>
<dbReference type="InterPro" id="IPR007886">
    <property type="entry name" value="AlaDH/PNT_N"/>
</dbReference>
<dbReference type="GO" id="GO:0008750">
    <property type="term" value="F:proton-translocating NAD(P)+ transhydrogenase activity"/>
    <property type="evidence" value="ECO:0007669"/>
    <property type="project" value="UniProtKB-EC"/>
</dbReference>
<comment type="similarity">
    <text evidence="2">Belongs to the AlaDH/PNT family.</text>
</comment>
<evidence type="ECO:0000256" key="1">
    <source>
        <dbReference type="ARBA" id="ARBA00003943"/>
    </source>
</evidence>
<reference evidence="11 12" key="1">
    <citation type="journal article" date="2010" name="PLoS ONE">
        <title>The Waddlia genome: a window into chlamydial biology.</title>
        <authorList>
            <person name="Bertelli C."/>
            <person name="Collyn F."/>
            <person name="Croxatto A."/>
            <person name="Ruckert C."/>
            <person name="Polkinghorne A."/>
            <person name="Kebbi-Beghdadi C."/>
            <person name="Goesmann A."/>
            <person name="Vaughan L."/>
            <person name="Greub G."/>
        </authorList>
    </citation>
    <scope>NUCLEOTIDE SEQUENCE [LARGE SCALE GENOMIC DNA]</scope>
    <source>
        <strain evidence="12">ATCC VR-1470 / WSU 86-1044</strain>
    </source>
</reference>
<dbReference type="InterPro" id="IPR036291">
    <property type="entry name" value="NAD(P)-bd_dom_sf"/>
</dbReference>
<evidence type="ECO:0000256" key="6">
    <source>
        <dbReference type="ARBA" id="ARBA00022967"/>
    </source>
</evidence>
<dbReference type="GO" id="GO:0016491">
    <property type="term" value="F:oxidoreductase activity"/>
    <property type="evidence" value="ECO:0007669"/>
    <property type="project" value="UniProtKB-KW"/>
</dbReference>
<evidence type="ECO:0000256" key="4">
    <source>
        <dbReference type="ARBA" id="ARBA00022741"/>
    </source>
</evidence>
<dbReference type="Proteomes" id="UP000001505">
    <property type="component" value="Chromosome"/>
</dbReference>